<evidence type="ECO:0000256" key="2">
    <source>
        <dbReference type="SAM" id="SignalP"/>
    </source>
</evidence>
<dbReference type="EMBL" id="VYQE01000003">
    <property type="protein sequence ID" value="KAA9007906.1"/>
    <property type="molecule type" value="Genomic_DNA"/>
</dbReference>
<evidence type="ECO:0000259" key="3">
    <source>
        <dbReference type="Pfam" id="PF01464"/>
    </source>
</evidence>
<reference evidence="4 5" key="1">
    <citation type="submission" date="2019-09" db="EMBL/GenBank/DDBJ databases">
        <authorList>
            <person name="Park J.-S."/>
            <person name="Choi H.-J."/>
        </authorList>
    </citation>
    <scope>NUCLEOTIDE SEQUENCE [LARGE SCALE GENOMIC DNA]</scope>
    <source>
        <strain evidence="4 5">176SS1-4</strain>
    </source>
</reference>
<accession>A0A5J5GI50</accession>
<dbReference type="Proteomes" id="UP000326554">
    <property type="component" value="Unassembled WGS sequence"/>
</dbReference>
<dbReference type="PROSITE" id="PS51257">
    <property type="entry name" value="PROKAR_LIPOPROTEIN"/>
    <property type="match status" value="1"/>
</dbReference>
<comment type="similarity">
    <text evidence="1">Belongs to the virb1 family.</text>
</comment>
<proteinExistence type="inferred from homology"/>
<name>A0A5J5GI50_9RHOB</name>
<evidence type="ECO:0000313" key="5">
    <source>
        <dbReference type="Proteomes" id="UP000326554"/>
    </source>
</evidence>
<dbReference type="RefSeq" id="WP_150445188.1">
    <property type="nucleotide sequence ID" value="NZ_VYQE01000003.1"/>
</dbReference>
<protein>
    <submittedName>
        <fullName evidence="4">Transglycosylase SLT domain-containing protein</fullName>
    </submittedName>
</protein>
<dbReference type="Gene3D" id="1.10.530.10">
    <property type="match status" value="1"/>
</dbReference>
<feature type="domain" description="Transglycosylase SLT" evidence="3">
    <location>
        <begin position="85"/>
        <end position="159"/>
    </location>
</feature>
<dbReference type="AlphaFoldDB" id="A0A5J5GI50"/>
<keyword evidence="2" id="KW-0732">Signal</keyword>
<dbReference type="Pfam" id="PF01464">
    <property type="entry name" value="SLT"/>
    <property type="match status" value="1"/>
</dbReference>
<evidence type="ECO:0000256" key="1">
    <source>
        <dbReference type="ARBA" id="ARBA00009387"/>
    </source>
</evidence>
<feature type="chain" id="PRO_5023808229" evidence="2">
    <location>
        <begin position="19"/>
        <end position="198"/>
    </location>
</feature>
<dbReference type="InterPro" id="IPR008258">
    <property type="entry name" value="Transglycosylase_SLT_dom_1"/>
</dbReference>
<sequence>MRFALLAALAFSGLSACATVQTPEPEPAPYVPAMRWDHQSEGAEWTAAAFAALDGHGADLVNMAPADIETWCPGYMEGSRDERMAFWTGLMSALAKHESTWNERAVGGGGQWYGLVQIDPDTARGYGCRAQSGEALRDGAANLSCAIRIAARQVARYGSVNRGMRDWGPFHSGAKRDDMRAWVSRQDYCAAPAVTSVD</sequence>
<keyword evidence="5" id="KW-1185">Reference proteome</keyword>
<organism evidence="4 5">
    <name type="scientific">Histidinibacterium aquaticum</name>
    <dbReference type="NCBI Taxonomy" id="2613962"/>
    <lineage>
        <taxon>Bacteria</taxon>
        <taxon>Pseudomonadati</taxon>
        <taxon>Pseudomonadota</taxon>
        <taxon>Alphaproteobacteria</taxon>
        <taxon>Rhodobacterales</taxon>
        <taxon>Paracoccaceae</taxon>
        <taxon>Histidinibacterium</taxon>
    </lineage>
</organism>
<evidence type="ECO:0000313" key="4">
    <source>
        <dbReference type="EMBL" id="KAA9007906.1"/>
    </source>
</evidence>
<feature type="signal peptide" evidence="2">
    <location>
        <begin position="1"/>
        <end position="18"/>
    </location>
</feature>
<dbReference type="InterPro" id="IPR023346">
    <property type="entry name" value="Lysozyme-like_dom_sf"/>
</dbReference>
<gene>
    <name evidence="4" type="ORF">F3S47_10295</name>
</gene>
<dbReference type="CDD" id="cd00442">
    <property type="entry name" value="Lyz-like"/>
    <property type="match status" value="1"/>
</dbReference>
<dbReference type="SUPFAM" id="SSF53955">
    <property type="entry name" value="Lysozyme-like"/>
    <property type="match status" value="1"/>
</dbReference>
<comment type="caution">
    <text evidence="4">The sequence shown here is derived from an EMBL/GenBank/DDBJ whole genome shotgun (WGS) entry which is preliminary data.</text>
</comment>